<evidence type="ECO:0000256" key="5">
    <source>
        <dbReference type="ARBA" id="ARBA00023054"/>
    </source>
</evidence>
<proteinExistence type="predicted"/>
<dbReference type="GO" id="GO:0016020">
    <property type="term" value="C:membrane"/>
    <property type="evidence" value="ECO:0007669"/>
    <property type="project" value="UniProtKB-SubCell"/>
</dbReference>
<dbReference type="GO" id="GO:0005739">
    <property type="term" value="C:mitochondrion"/>
    <property type="evidence" value="ECO:0007669"/>
    <property type="project" value="UniProtKB-SubCell"/>
</dbReference>
<comment type="caution">
    <text evidence="10">The sequence shown here is derived from an EMBL/GenBank/DDBJ whole genome shotgun (WGS) entry which is preliminary data.</text>
</comment>
<evidence type="ECO:0008006" key="12">
    <source>
        <dbReference type="Google" id="ProtNLM"/>
    </source>
</evidence>
<dbReference type="AlphaFoldDB" id="A0A642VC41"/>
<feature type="region of interest" description="Disordered" evidence="8">
    <location>
        <begin position="369"/>
        <end position="392"/>
    </location>
</feature>
<dbReference type="InterPro" id="IPR024461">
    <property type="entry name" value="CCDC90-like"/>
</dbReference>
<comment type="subcellular location">
    <subcellularLocation>
        <location evidence="2">Membrane</location>
    </subcellularLocation>
    <subcellularLocation>
        <location evidence="1">Mitochondrion</location>
    </subcellularLocation>
</comment>
<keyword evidence="6" id="KW-0496">Mitochondrion</keyword>
<evidence type="ECO:0000256" key="6">
    <source>
        <dbReference type="ARBA" id="ARBA00023128"/>
    </source>
</evidence>
<evidence type="ECO:0000256" key="3">
    <source>
        <dbReference type="ARBA" id="ARBA00022692"/>
    </source>
</evidence>
<dbReference type="Pfam" id="PF07798">
    <property type="entry name" value="CCDC90-like"/>
    <property type="match status" value="1"/>
</dbReference>
<dbReference type="Gene3D" id="1.20.5.340">
    <property type="match status" value="1"/>
</dbReference>
<feature type="compositionally biased region" description="Basic and acidic residues" evidence="8">
    <location>
        <begin position="48"/>
        <end position="74"/>
    </location>
</feature>
<dbReference type="EMBL" id="SWFS01000132">
    <property type="protein sequence ID" value="KAA8915875.1"/>
    <property type="molecule type" value="Genomic_DNA"/>
</dbReference>
<evidence type="ECO:0000256" key="9">
    <source>
        <dbReference type="SAM" id="Phobius"/>
    </source>
</evidence>
<keyword evidence="4 9" id="KW-1133">Transmembrane helix</keyword>
<dbReference type="VEuPathDB" id="FungiDB:TRICI_001968"/>
<keyword evidence="11" id="KW-1185">Reference proteome</keyword>
<dbReference type="PANTHER" id="PTHR14360:SF12">
    <property type="entry name" value="MOZ PROTEIN REPRESENTS A CHROMATIN-ASSOCIATED ACETYLTRANSFERASE"/>
    <property type="match status" value="1"/>
</dbReference>
<evidence type="ECO:0000256" key="4">
    <source>
        <dbReference type="ARBA" id="ARBA00022989"/>
    </source>
</evidence>
<evidence type="ECO:0000256" key="2">
    <source>
        <dbReference type="ARBA" id="ARBA00004370"/>
    </source>
</evidence>
<protein>
    <recommendedName>
        <fullName evidence="12">MOZ protein represents a chromatin-associated acetyltransferase</fullName>
    </recommendedName>
</protein>
<accession>A0A642VC41</accession>
<dbReference type="Proteomes" id="UP000761534">
    <property type="component" value="Unassembled WGS sequence"/>
</dbReference>
<dbReference type="OrthoDB" id="5424147at2759"/>
<feature type="compositionally biased region" description="Low complexity" evidence="8">
    <location>
        <begin position="100"/>
        <end position="109"/>
    </location>
</feature>
<feature type="transmembrane region" description="Helical" evidence="9">
    <location>
        <begin position="314"/>
        <end position="332"/>
    </location>
</feature>
<organism evidence="10 11">
    <name type="scientific">Trichomonascus ciferrii</name>
    <dbReference type="NCBI Taxonomy" id="44093"/>
    <lineage>
        <taxon>Eukaryota</taxon>
        <taxon>Fungi</taxon>
        <taxon>Dikarya</taxon>
        <taxon>Ascomycota</taxon>
        <taxon>Saccharomycotina</taxon>
        <taxon>Dipodascomycetes</taxon>
        <taxon>Dipodascales</taxon>
        <taxon>Trichomonascaceae</taxon>
        <taxon>Trichomonascus</taxon>
        <taxon>Trichomonascus ciferrii complex</taxon>
    </lineage>
</organism>
<evidence type="ECO:0000313" key="10">
    <source>
        <dbReference type="EMBL" id="KAA8915875.1"/>
    </source>
</evidence>
<evidence type="ECO:0000256" key="8">
    <source>
        <dbReference type="SAM" id="MobiDB-lite"/>
    </source>
</evidence>
<keyword evidence="5" id="KW-0175">Coiled coil</keyword>
<reference evidence="10" key="1">
    <citation type="journal article" date="2019" name="G3 (Bethesda)">
        <title>Genome Assemblies of Two Rare Opportunistic Yeast Pathogens: Diutina rugosa (syn. Candida rugosa) and Trichomonascus ciferrii (syn. Candida ciferrii).</title>
        <authorList>
            <person name="Mixao V."/>
            <person name="Saus E."/>
            <person name="Hansen A.P."/>
            <person name="Lass-Florl C."/>
            <person name="Gabaldon T."/>
        </authorList>
    </citation>
    <scope>NUCLEOTIDE SEQUENCE</scope>
    <source>
        <strain evidence="10">CBS 4856</strain>
    </source>
</reference>
<keyword evidence="3 9" id="KW-0812">Transmembrane</keyword>
<feature type="compositionally biased region" description="Basic and acidic residues" evidence="8">
    <location>
        <begin position="89"/>
        <end position="99"/>
    </location>
</feature>
<feature type="compositionally biased region" description="Basic and acidic residues" evidence="8">
    <location>
        <begin position="116"/>
        <end position="142"/>
    </location>
</feature>
<sequence>MYRAGLWTVKRGARCLYRPVYVNVRTLRSGRRVFSTQQPEVEGAGTEQEAKPLPKIGEAYKKPEDQKSKKEEGSSKGGEALDALLEESLDPRDGIDKTKPQQQPSPSSSEGQEAVKPAEEAKEKANEGGEKQKEEEEGEKGLEVYTEEDLKTFHHYFDTQKIYSGLKYSGFTDGQAEVLMLTVKDMLAIRLAKLKENSYPISAAENEAYLFEAACSEIRNDIQIGRQAQAEEYRSSQVALQRDVEILQQEMNEMISTLKSEVEMEVNERKNSTKAEETTIDLRIQELNNRITIDIISDIKSKIEALRWQTTRRGLIAVLMVAFGILMATSATKKEEKQSKRREPVSVVDEYQVPVLSISEVDDSLVEDRNVESLNSKYPPPKNGKPGIPDSE</sequence>
<evidence type="ECO:0000256" key="7">
    <source>
        <dbReference type="ARBA" id="ARBA00023136"/>
    </source>
</evidence>
<evidence type="ECO:0000313" key="11">
    <source>
        <dbReference type="Proteomes" id="UP000761534"/>
    </source>
</evidence>
<keyword evidence="7 9" id="KW-0472">Membrane</keyword>
<gene>
    <name evidence="10" type="ORF">TRICI_001968</name>
</gene>
<evidence type="ECO:0000256" key="1">
    <source>
        <dbReference type="ARBA" id="ARBA00004173"/>
    </source>
</evidence>
<feature type="region of interest" description="Disordered" evidence="8">
    <location>
        <begin position="35"/>
        <end position="142"/>
    </location>
</feature>
<dbReference type="PANTHER" id="PTHR14360">
    <property type="entry name" value="PROTEIN FMP32, MITOCHONDRIAL"/>
    <property type="match status" value="1"/>
</dbReference>
<name>A0A642VC41_9ASCO</name>